<reference evidence="2 3" key="1">
    <citation type="journal article" date="2014" name="Science">
        <title>Plant genetics. Early allopolyploid evolution in the post-Neolithic Brassica napus oilseed genome.</title>
        <authorList>
            <person name="Chalhoub B."/>
            <person name="Denoeud F."/>
            <person name="Liu S."/>
            <person name="Parkin I.A."/>
            <person name="Tang H."/>
            <person name="Wang X."/>
            <person name="Chiquet J."/>
            <person name="Belcram H."/>
            <person name="Tong C."/>
            <person name="Samans B."/>
            <person name="Correa M."/>
            <person name="Da Silva C."/>
            <person name="Just J."/>
            <person name="Falentin C."/>
            <person name="Koh C.S."/>
            <person name="Le Clainche I."/>
            <person name="Bernard M."/>
            <person name="Bento P."/>
            <person name="Noel B."/>
            <person name="Labadie K."/>
            <person name="Alberti A."/>
            <person name="Charles M."/>
            <person name="Arnaud D."/>
            <person name="Guo H."/>
            <person name="Daviaud C."/>
            <person name="Alamery S."/>
            <person name="Jabbari K."/>
            <person name="Zhao M."/>
            <person name="Edger P.P."/>
            <person name="Chelaifa H."/>
            <person name="Tack D."/>
            <person name="Lassalle G."/>
            <person name="Mestiri I."/>
            <person name="Schnel N."/>
            <person name="Le Paslier M.C."/>
            <person name="Fan G."/>
            <person name="Renault V."/>
            <person name="Bayer P.E."/>
            <person name="Golicz A.A."/>
            <person name="Manoli S."/>
            <person name="Lee T.H."/>
            <person name="Thi V.H."/>
            <person name="Chalabi S."/>
            <person name="Hu Q."/>
            <person name="Fan C."/>
            <person name="Tollenaere R."/>
            <person name="Lu Y."/>
            <person name="Battail C."/>
            <person name="Shen J."/>
            <person name="Sidebottom C.H."/>
            <person name="Wang X."/>
            <person name="Canaguier A."/>
            <person name="Chauveau A."/>
            <person name="Berard A."/>
            <person name="Deniot G."/>
            <person name="Guan M."/>
            <person name="Liu Z."/>
            <person name="Sun F."/>
            <person name="Lim Y.P."/>
            <person name="Lyons E."/>
            <person name="Town C.D."/>
            <person name="Bancroft I."/>
            <person name="Wang X."/>
            <person name="Meng J."/>
            <person name="Ma J."/>
            <person name="Pires J.C."/>
            <person name="King G.J."/>
            <person name="Brunel D."/>
            <person name="Delourme R."/>
            <person name="Renard M."/>
            <person name="Aury J.M."/>
            <person name="Adams K.L."/>
            <person name="Batley J."/>
            <person name="Snowdon R.J."/>
            <person name="Tost J."/>
            <person name="Edwards D."/>
            <person name="Zhou Y."/>
            <person name="Hua W."/>
            <person name="Sharpe A.G."/>
            <person name="Paterson A.H."/>
            <person name="Guan C."/>
            <person name="Wincker P."/>
        </authorList>
    </citation>
    <scope>NUCLEOTIDE SEQUENCE [LARGE SCALE GENOMIC DNA]</scope>
    <source>
        <strain evidence="3">cv. Darmor-bzh</strain>
    </source>
</reference>
<sequence>MVILMVEQTVYPFSEASFLPQRQCPSMSLHAFEKLSYELGSELNLLLEQNYISVLERLLKQLSQKREVHQNYQSIPEL</sequence>
<dbReference type="Proteomes" id="UP000028999">
    <property type="component" value="Unassembled WGS sequence"/>
</dbReference>
<dbReference type="AlphaFoldDB" id="A0A078GJ77"/>
<dbReference type="Gramene" id="CDY26525">
    <property type="protein sequence ID" value="CDY26525"/>
    <property type="gene ID" value="GSBRNA2T00035369001"/>
</dbReference>
<dbReference type="EMBL" id="HG994365">
    <property type="protein sequence ID" value="CAF2073696.1"/>
    <property type="molecule type" value="Genomic_DNA"/>
</dbReference>
<reference evidence="2" key="2">
    <citation type="submission" date="2014-06" db="EMBL/GenBank/DDBJ databases">
        <authorList>
            <person name="Genoscope - CEA"/>
        </authorList>
    </citation>
    <scope>NUCLEOTIDE SEQUENCE</scope>
</reference>
<dbReference type="Proteomes" id="UP001295469">
    <property type="component" value="Chromosome C01"/>
</dbReference>
<organism evidence="2 3">
    <name type="scientific">Brassica napus</name>
    <name type="common">Rape</name>
    <dbReference type="NCBI Taxonomy" id="3708"/>
    <lineage>
        <taxon>Eukaryota</taxon>
        <taxon>Viridiplantae</taxon>
        <taxon>Streptophyta</taxon>
        <taxon>Embryophyta</taxon>
        <taxon>Tracheophyta</taxon>
        <taxon>Spermatophyta</taxon>
        <taxon>Magnoliopsida</taxon>
        <taxon>eudicotyledons</taxon>
        <taxon>Gunneridae</taxon>
        <taxon>Pentapetalae</taxon>
        <taxon>rosids</taxon>
        <taxon>malvids</taxon>
        <taxon>Brassicales</taxon>
        <taxon>Brassicaceae</taxon>
        <taxon>Brassiceae</taxon>
        <taxon>Brassica</taxon>
    </lineage>
</organism>
<evidence type="ECO:0000313" key="3">
    <source>
        <dbReference type="Proteomes" id="UP000028999"/>
    </source>
</evidence>
<name>A0A078GJ77_BRANA</name>
<keyword evidence="3" id="KW-1185">Reference proteome</keyword>
<gene>
    <name evidence="2" type="primary">BnaC01g23740D</name>
    <name evidence="1" type="ORF">DARMORV10_C01P29510.1</name>
    <name evidence="2" type="ORF">GSBRNA2T00035369001</name>
</gene>
<dbReference type="EMBL" id="LK032191">
    <property type="protein sequence ID" value="CDY26525.1"/>
    <property type="molecule type" value="Genomic_DNA"/>
</dbReference>
<evidence type="ECO:0000313" key="2">
    <source>
        <dbReference type="EMBL" id="CDY26525.1"/>
    </source>
</evidence>
<accession>A0A078GJ77</accession>
<dbReference type="PaxDb" id="3708-A0A078GJ77"/>
<proteinExistence type="predicted"/>
<protein>
    <submittedName>
        <fullName evidence="1">(rape) hypothetical protein</fullName>
    </submittedName>
    <submittedName>
        <fullName evidence="2">BnaC01g23740D protein</fullName>
    </submittedName>
</protein>
<reference evidence="1" key="3">
    <citation type="submission" date="2021-01" db="EMBL/GenBank/DDBJ databases">
        <authorList>
            <consortium name="Genoscope - CEA"/>
            <person name="William W."/>
        </authorList>
    </citation>
    <scope>NUCLEOTIDE SEQUENCE</scope>
</reference>
<evidence type="ECO:0000313" key="1">
    <source>
        <dbReference type="EMBL" id="CAF2073696.1"/>
    </source>
</evidence>